<dbReference type="GO" id="GO:0045892">
    <property type="term" value="P:negative regulation of DNA-templated transcription"/>
    <property type="evidence" value="ECO:0007669"/>
    <property type="project" value="TreeGrafter"/>
</dbReference>
<evidence type="ECO:0000256" key="3">
    <source>
        <dbReference type="ARBA" id="ARBA00022722"/>
    </source>
</evidence>
<keyword evidence="3" id="KW-0540">Nuclease</keyword>
<dbReference type="Pfam" id="PF06769">
    <property type="entry name" value="YoeB_toxin"/>
    <property type="match status" value="1"/>
</dbReference>
<protein>
    <recommendedName>
        <fullName evidence="6">Putative mRNA interferase YoeB</fullName>
    </recommendedName>
</protein>
<evidence type="ECO:0000256" key="1">
    <source>
        <dbReference type="ARBA" id="ARBA00008172"/>
    </source>
</evidence>
<keyword evidence="2" id="KW-1277">Toxin-antitoxin system</keyword>
<organism evidence="7">
    <name type="scientific">uncultured Gemmatimonadota bacterium</name>
    <dbReference type="NCBI Taxonomy" id="203437"/>
    <lineage>
        <taxon>Bacteria</taxon>
        <taxon>Pseudomonadati</taxon>
        <taxon>Gemmatimonadota</taxon>
        <taxon>environmental samples</taxon>
    </lineage>
</organism>
<dbReference type="GO" id="GO:0016787">
    <property type="term" value="F:hydrolase activity"/>
    <property type="evidence" value="ECO:0007669"/>
    <property type="project" value="UniProtKB-KW"/>
</dbReference>
<evidence type="ECO:0000256" key="4">
    <source>
        <dbReference type="ARBA" id="ARBA00022759"/>
    </source>
</evidence>
<dbReference type="InterPro" id="IPR009614">
    <property type="entry name" value="YoeB_toxin"/>
</dbReference>
<dbReference type="SUPFAM" id="SSF143011">
    <property type="entry name" value="RelE-like"/>
    <property type="match status" value="1"/>
</dbReference>
<dbReference type="GO" id="GO:0006401">
    <property type="term" value="P:RNA catabolic process"/>
    <property type="evidence" value="ECO:0007669"/>
    <property type="project" value="InterPro"/>
</dbReference>
<accession>A0A6J4KQ08</accession>
<evidence type="ECO:0000256" key="6">
    <source>
        <dbReference type="ARBA" id="ARBA00030388"/>
    </source>
</evidence>
<keyword evidence="4" id="KW-0255">Endonuclease</keyword>
<proteinExistence type="inferred from homology"/>
<keyword evidence="5" id="KW-0378">Hydrolase</keyword>
<dbReference type="PANTHER" id="PTHR38039:SF1">
    <property type="entry name" value="TOXIN YOEB"/>
    <property type="match status" value="1"/>
</dbReference>
<gene>
    <name evidence="7" type="ORF">AVDCRST_MAG68-1316</name>
</gene>
<dbReference type="EMBL" id="CADCTW010000066">
    <property type="protein sequence ID" value="CAA9310375.1"/>
    <property type="molecule type" value="Genomic_DNA"/>
</dbReference>
<comment type="similarity">
    <text evidence="1">Belongs to the YoeB family.</text>
</comment>
<dbReference type="PANTHER" id="PTHR38039">
    <property type="entry name" value="TOXIN YOEB"/>
    <property type="match status" value="1"/>
</dbReference>
<evidence type="ECO:0000313" key="7">
    <source>
        <dbReference type="EMBL" id="CAA9310375.1"/>
    </source>
</evidence>
<evidence type="ECO:0000256" key="5">
    <source>
        <dbReference type="ARBA" id="ARBA00022801"/>
    </source>
</evidence>
<dbReference type="NCBIfam" id="TIGR02116">
    <property type="entry name" value="toxin_Txe_YoeB"/>
    <property type="match status" value="1"/>
</dbReference>
<dbReference type="InterPro" id="IPR035093">
    <property type="entry name" value="RelE/ParE_toxin_dom_sf"/>
</dbReference>
<dbReference type="AlphaFoldDB" id="A0A6J4KQ08"/>
<name>A0A6J4KQ08_9BACT</name>
<dbReference type="GO" id="GO:0004519">
    <property type="term" value="F:endonuclease activity"/>
    <property type="evidence" value="ECO:0007669"/>
    <property type="project" value="UniProtKB-KW"/>
</dbReference>
<sequence>MEDLEHWIDTDRKVALRLIDLMNECLRTPTMGRGKPEPLKGNWSGWWSRRLTGEARIVYRVSDEFIEFAQARFHYDP</sequence>
<dbReference type="Gene3D" id="3.30.2310.20">
    <property type="entry name" value="RelE-like"/>
    <property type="match status" value="1"/>
</dbReference>
<reference evidence="7" key="1">
    <citation type="submission" date="2020-02" db="EMBL/GenBank/DDBJ databases">
        <authorList>
            <person name="Meier V. D."/>
        </authorList>
    </citation>
    <scope>NUCLEOTIDE SEQUENCE</scope>
    <source>
        <strain evidence="7">AVDCRST_MAG68</strain>
    </source>
</reference>
<evidence type="ECO:0000256" key="2">
    <source>
        <dbReference type="ARBA" id="ARBA00022649"/>
    </source>
</evidence>